<dbReference type="InterPro" id="IPR000422">
    <property type="entry name" value="DHBP_synthase_RibB"/>
</dbReference>
<name>A0A062Y0T8_9BACT</name>
<evidence type="ECO:0000256" key="3">
    <source>
        <dbReference type="ARBA" id="ARBA00002284"/>
    </source>
</evidence>
<feature type="binding site" evidence="20">
    <location>
        <position position="35"/>
    </location>
    <ligand>
        <name>Mg(2+)</name>
        <dbReference type="ChEBI" id="CHEBI:18420"/>
        <label>2</label>
    </ligand>
</feature>
<feature type="site" description="Essential for DHBP synthase activity" evidence="20">
    <location>
        <position position="133"/>
    </location>
</feature>
<feature type="binding site" evidence="20">
    <location>
        <position position="324"/>
    </location>
    <ligand>
        <name>GTP</name>
        <dbReference type="ChEBI" id="CHEBI:37565"/>
    </ligand>
</feature>
<evidence type="ECO:0000256" key="19">
    <source>
        <dbReference type="ARBA" id="ARBA00049295"/>
    </source>
</evidence>
<feature type="region of interest" description="GTP cyclohydrolase II" evidence="20">
    <location>
        <begin position="209"/>
        <end position="407"/>
    </location>
</feature>
<dbReference type="PIRSF" id="PIRSF001259">
    <property type="entry name" value="RibA"/>
    <property type="match status" value="1"/>
</dbReference>
<dbReference type="GO" id="GO:0005829">
    <property type="term" value="C:cytosol"/>
    <property type="evidence" value="ECO:0007669"/>
    <property type="project" value="TreeGrafter"/>
</dbReference>
<dbReference type="Gene3D" id="3.90.870.10">
    <property type="entry name" value="DHBP synthase"/>
    <property type="match status" value="1"/>
</dbReference>
<protein>
    <recommendedName>
        <fullName evidence="20">Riboflavin biosynthesis protein RibBA</fullName>
    </recommendedName>
    <domain>
        <recommendedName>
            <fullName evidence="20">3,4-dihydroxy-2-butanone 4-phosphate synthase</fullName>
            <shortName evidence="20">DHBP synthase</shortName>
            <ecNumber evidence="20">4.1.99.12</ecNumber>
        </recommendedName>
    </domain>
    <domain>
        <recommendedName>
            <fullName evidence="20">GTP cyclohydrolase-2</fullName>
            <ecNumber evidence="20">3.5.4.25</ecNumber>
        </recommendedName>
        <alternativeName>
            <fullName evidence="20">GTP cyclohydrolase II</fullName>
        </alternativeName>
    </domain>
</protein>
<dbReference type="EC" id="4.1.99.12" evidence="20"/>
<keyword evidence="8 20" id="KW-0686">Riboflavin biosynthesis</keyword>
<dbReference type="SUPFAM" id="SSF55821">
    <property type="entry name" value="YrdC/RibB"/>
    <property type="match status" value="1"/>
</dbReference>
<dbReference type="GO" id="GO:0008270">
    <property type="term" value="F:zinc ion binding"/>
    <property type="evidence" value="ECO:0007669"/>
    <property type="project" value="UniProtKB-UniRule"/>
</dbReference>
<reference evidence="22 23" key="1">
    <citation type="submission" date="2014-04" db="EMBL/GenBank/DDBJ databases">
        <title>The Genome Sequence of Thermoanaerobaculum aquaticum MP-01, The First Cultivated Group 23 Acidobacterium.</title>
        <authorList>
            <person name="Stamps B.W."/>
            <person name="Losey N.A."/>
            <person name="Lawson P.A."/>
            <person name="Stevenson B.S."/>
        </authorList>
    </citation>
    <scope>NUCLEOTIDE SEQUENCE [LARGE SCALE GENOMIC DNA]</scope>
    <source>
        <strain evidence="22 23">MP-01</strain>
    </source>
</reference>
<evidence type="ECO:0000256" key="13">
    <source>
        <dbReference type="ARBA" id="ARBA00022842"/>
    </source>
</evidence>
<evidence type="ECO:0000256" key="2">
    <source>
        <dbReference type="ARBA" id="ARBA00001936"/>
    </source>
</evidence>
<evidence type="ECO:0000256" key="14">
    <source>
        <dbReference type="ARBA" id="ARBA00023134"/>
    </source>
</evidence>
<comment type="cofactor">
    <cofactor evidence="2">
        <name>Mn(2+)</name>
        <dbReference type="ChEBI" id="CHEBI:29035"/>
    </cofactor>
</comment>
<dbReference type="HAMAP" id="MF_00180">
    <property type="entry name" value="RibB"/>
    <property type="match status" value="1"/>
</dbReference>
<feature type="binding site" evidence="20">
    <location>
        <begin position="302"/>
        <end position="304"/>
    </location>
    <ligand>
        <name>GTP</name>
        <dbReference type="ChEBI" id="CHEBI:37565"/>
    </ligand>
</feature>
<feature type="binding site" evidence="20">
    <location>
        <position position="359"/>
    </location>
    <ligand>
        <name>GTP</name>
        <dbReference type="ChEBI" id="CHEBI:37565"/>
    </ligand>
</feature>
<gene>
    <name evidence="20" type="primary">ribBA</name>
    <name evidence="22" type="ORF">EG19_02035</name>
</gene>
<evidence type="ECO:0000256" key="11">
    <source>
        <dbReference type="ARBA" id="ARBA00022801"/>
    </source>
</evidence>
<comment type="function">
    <text evidence="3 20">Catalyzes the conversion of D-ribulose 5-phosphate to formate and 3,4-dihydroxy-2-butanone 4-phosphate.</text>
</comment>
<evidence type="ECO:0000256" key="9">
    <source>
        <dbReference type="ARBA" id="ARBA00022723"/>
    </source>
</evidence>
<feature type="binding site" evidence="20">
    <location>
        <position position="39"/>
    </location>
    <ligand>
        <name>D-ribulose 5-phosphate</name>
        <dbReference type="ChEBI" id="CHEBI:58121"/>
    </ligand>
</feature>
<dbReference type="Pfam" id="PF00925">
    <property type="entry name" value="GTP_cyclohydro2"/>
    <property type="match status" value="1"/>
</dbReference>
<dbReference type="CDD" id="cd00641">
    <property type="entry name" value="GTP_cyclohydro2"/>
    <property type="match status" value="1"/>
</dbReference>
<dbReference type="SUPFAM" id="SSF142695">
    <property type="entry name" value="RibA-like"/>
    <property type="match status" value="1"/>
</dbReference>
<dbReference type="NCBIfam" id="TIGR00506">
    <property type="entry name" value="ribB"/>
    <property type="match status" value="1"/>
</dbReference>
<keyword evidence="13 20" id="KW-0460">Magnesium</keyword>
<comment type="cofactor">
    <cofactor evidence="20">
        <name>Mg(2+)</name>
        <dbReference type="ChEBI" id="CHEBI:18420"/>
    </cofactor>
    <cofactor evidence="20">
        <name>Mn(2+)</name>
        <dbReference type="ChEBI" id="CHEBI:29035"/>
    </cofactor>
    <text evidence="20">Binds 2 divalent metal cations per subunit. Magnesium or manganese.</text>
</comment>
<dbReference type="GO" id="GO:0005525">
    <property type="term" value="F:GTP binding"/>
    <property type="evidence" value="ECO:0007669"/>
    <property type="project" value="UniProtKB-KW"/>
</dbReference>
<dbReference type="OrthoDB" id="9793111at2"/>
<comment type="pathway">
    <text evidence="4 20">Cofactor biosynthesis; riboflavin biosynthesis; 5-amino-6-(D-ribitylamino)uracil from GTP: step 1/4.</text>
</comment>
<dbReference type="NCBIfam" id="NF001591">
    <property type="entry name" value="PRK00393.1"/>
    <property type="match status" value="1"/>
</dbReference>
<dbReference type="GO" id="GO:0030145">
    <property type="term" value="F:manganese ion binding"/>
    <property type="evidence" value="ECO:0007669"/>
    <property type="project" value="UniProtKB-UniRule"/>
</dbReference>
<feature type="binding site" evidence="20">
    <location>
        <position position="150"/>
    </location>
    <ligand>
        <name>Mg(2+)</name>
        <dbReference type="ChEBI" id="CHEBI:18420"/>
        <label>2</label>
    </ligand>
</feature>
<dbReference type="NCBIfam" id="TIGR00505">
    <property type="entry name" value="ribA"/>
    <property type="match status" value="1"/>
</dbReference>
<evidence type="ECO:0000256" key="5">
    <source>
        <dbReference type="ARBA" id="ARBA00004904"/>
    </source>
</evidence>
<comment type="pathway">
    <text evidence="5 20">Cofactor biosynthesis; riboflavin biosynthesis; 2-hydroxy-3-oxobutyl phosphate from D-ribulose 5-phosphate: step 1/1.</text>
</comment>
<proteinExistence type="inferred from homology"/>
<comment type="similarity">
    <text evidence="6 20">In the N-terminal section; belongs to the DHBP synthase family.</text>
</comment>
<keyword evidence="16 20" id="KW-0456">Lyase</keyword>
<dbReference type="RefSeq" id="WP_038048642.1">
    <property type="nucleotide sequence ID" value="NZ_JMFG01000015.1"/>
</dbReference>
<comment type="similarity">
    <text evidence="7 20">In the C-terminal section; belongs to the GTP cyclohydrolase II family.</text>
</comment>
<dbReference type="UniPathway" id="UPA00275">
    <property type="reaction ID" value="UER00399"/>
</dbReference>
<feature type="binding site" evidence="20">
    <location>
        <position position="277"/>
    </location>
    <ligand>
        <name>Zn(2+)</name>
        <dbReference type="ChEBI" id="CHEBI:29105"/>
        <note>catalytic</note>
    </ligand>
</feature>
<feature type="binding site" evidence="20">
    <location>
        <position position="264"/>
    </location>
    <ligand>
        <name>Zn(2+)</name>
        <dbReference type="ChEBI" id="CHEBI:29105"/>
        <note>catalytic</note>
    </ligand>
</feature>
<feature type="binding site" evidence="20">
    <location>
        <begin position="34"/>
        <end position="35"/>
    </location>
    <ligand>
        <name>D-ribulose 5-phosphate</name>
        <dbReference type="ChEBI" id="CHEBI:58121"/>
    </ligand>
</feature>
<evidence type="ECO:0000256" key="18">
    <source>
        <dbReference type="ARBA" id="ARBA00043932"/>
    </source>
</evidence>
<comment type="function">
    <text evidence="18 20">Catalyzes the conversion of GTP to 2,5-diamino-6-ribosylamino-4(3H)-pyrimidinone 5'-phosphate (DARP), formate and pyrophosphate.</text>
</comment>
<dbReference type="InterPro" id="IPR000926">
    <property type="entry name" value="RibA"/>
</dbReference>
<dbReference type="InterPro" id="IPR016299">
    <property type="entry name" value="Riboflavin_synth_RibBA"/>
</dbReference>
<dbReference type="GO" id="GO:0000287">
    <property type="term" value="F:magnesium ion binding"/>
    <property type="evidence" value="ECO:0007669"/>
    <property type="project" value="UniProtKB-UniRule"/>
</dbReference>
<dbReference type="Pfam" id="PF00926">
    <property type="entry name" value="DHBP_synthase"/>
    <property type="match status" value="1"/>
</dbReference>
<evidence type="ECO:0000256" key="16">
    <source>
        <dbReference type="ARBA" id="ARBA00023239"/>
    </source>
</evidence>
<keyword evidence="11 20" id="KW-0378">Hydrolase</keyword>
<feature type="region of interest" description="DHBP synthase" evidence="20">
    <location>
        <begin position="1"/>
        <end position="208"/>
    </location>
</feature>
<dbReference type="FunFam" id="3.40.50.10990:FF:000001">
    <property type="entry name" value="Riboflavin biosynthesis protein RibBA"/>
    <property type="match status" value="1"/>
</dbReference>
<dbReference type="EC" id="3.5.4.25" evidence="20"/>
<evidence type="ECO:0000256" key="6">
    <source>
        <dbReference type="ARBA" id="ARBA00005520"/>
    </source>
</evidence>
<keyword evidence="10 20" id="KW-0547">Nucleotide-binding</keyword>
<dbReference type="NCBIfam" id="NF006803">
    <property type="entry name" value="PRK09311.1"/>
    <property type="match status" value="1"/>
</dbReference>
<dbReference type="InterPro" id="IPR032677">
    <property type="entry name" value="GTP_cyclohydro_II"/>
</dbReference>
<dbReference type="PANTHER" id="PTHR21327">
    <property type="entry name" value="GTP CYCLOHYDROLASE II-RELATED"/>
    <property type="match status" value="1"/>
</dbReference>
<evidence type="ECO:0000256" key="7">
    <source>
        <dbReference type="ARBA" id="ARBA00008976"/>
    </source>
</evidence>
<comment type="cofactor">
    <cofactor evidence="20">
        <name>Zn(2+)</name>
        <dbReference type="ChEBI" id="CHEBI:29105"/>
    </cofactor>
    <text evidence="20">Binds 1 zinc ion per subunit.</text>
</comment>
<keyword evidence="9 20" id="KW-0479">Metal-binding</keyword>
<evidence type="ECO:0000256" key="1">
    <source>
        <dbReference type="ARBA" id="ARBA00000141"/>
    </source>
</evidence>
<keyword evidence="15 20" id="KW-0464">Manganese</keyword>
<dbReference type="GO" id="GO:0003935">
    <property type="term" value="F:GTP cyclohydrolase II activity"/>
    <property type="evidence" value="ECO:0007669"/>
    <property type="project" value="UniProtKB-UniRule"/>
</dbReference>
<dbReference type="GO" id="GO:0008686">
    <property type="term" value="F:3,4-dihydroxy-2-butanone-4-phosphate synthase activity"/>
    <property type="evidence" value="ECO:0007669"/>
    <property type="project" value="UniProtKB-UniRule"/>
</dbReference>
<dbReference type="FunFam" id="3.90.870.10:FF:000001">
    <property type="entry name" value="Riboflavin biosynthesis protein RibBA"/>
    <property type="match status" value="1"/>
</dbReference>
<evidence type="ECO:0000256" key="12">
    <source>
        <dbReference type="ARBA" id="ARBA00022833"/>
    </source>
</evidence>
<evidence type="ECO:0000259" key="21">
    <source>
        <dbReference type="Pfam" id="PF00925"/>
    </source>
</evidence>
<evidence type="ECO:0000256" key="10">
    <source>
        <dbReference type="ARBA" id="ARBA00022741"/>
    </source>
</evidence>
<feature type="domain" description="GTP cyclohydrolase II" evidence="21">
    <location>
        <begin position="218"/>
        <end position="380"/>
    </location>
</feature>
<dbReference type="AlphaFoldDB" id="A0A062Y0T8"/>
<keyword evidence="23" id="KW-1185">Reference proteome</keyword>
<evidence type="ECO:0000256" key="4">
    <source>
        <dbReference type="ARBA" id="ARBA00004853"/>
    </source>
</evidence>
<feature type="binding site" evidence="20">
    <location>
        <begin position="259"/>
        <end position="263"/>
    </location>
    <ligand>
        <name>GTP</name>
        <dbReference type="ChEBI" id="CHEBI:37565"/>
    </ligand>
</feature>
<evidence type="ECO:0000313" key="23">
    <source>
        <dbReference type="Proteomes" id="UP000027284"/>
    </source>
</evidence>
<evidence type="ECO:0000256" key="15">
    <source>
        <dbReference type="ARBA" id="ARBA00023211"/>
    </source>
</evidence>
<accession>A0A062Y0T8</accession>
<dbReference type="STRING" id="1312852.EG19_02035"/>
<comment type="catalytic activity">
    <reaction evidence="19 20">
        <text>GTP + 4 H2O = 2,5-diamino-6-hydroxy-4-(5-phosphoribosylamino)-pyrimidine + formate + 2 phosphate + 3 H(+)</text>
        <dbReference type="Rhea" id="RHEA:23704"/>
        <dbReference type="ChEBI" id="CHEBI:15377"/>
        <dbReference type="ChEBI" id="CHEBI:15378"/>
        <dbReference type="ChEBI" id="CHEBI:15740"/>
        <dbReference type="ChEBI" id="CHEBI:37565"/>
        <dbReference type="ChEBI" id="CHEBI:43474"/>
        <dbReference type="ChEBI" id="CHEBI:58614"/>
        <dbReference type="EC" id="3.5.4.25"/>
    </reaction>
</comment>
<dbReference type="Gene3D" id="3.40.50.10990">
    <property type="entry name" value="GTP cyclohydrolase II"/>
    <property type="match status" value="1"/>
</dbReference>
<feature type="binding site" evidence="20">
    <location>
        <begin position="147"/>
        <end position="151"/>
    </location>
    <ligand>
        <name>D-ribulose 5-phosphate</name>
        <dbReference type="ChEBI" id="CHEBI:58121"/>
    </ligand>
</feature>
<feature type="active site" description="Proton acceptor; for GTP cyclohydrolase activity" evidence="20">
    <location>
        <position position="336"/>
    </location>
</feature>
<dbReference type="PANTHER" id="PTHR21327:SF18">
    <property type="entry name" value="3,4-DIHYDROXY-2-BUTANONE 4-PHOSPHATE SYNTHASE"/>
    <property type="match status" value="1"/>
</dbReference>
<evidence type="ECO:0000313" key="22">
    <source>
        <dbReference type="EMBL" id="KDA54001.1"/>
    </source>
</evidence>
<organism evidence="22 23">
    <name type="scientific">Thermoanaerobaculum aquaticum</name>
    <dbReference type="NCBI Taxonomy" id="1312852"/>
    <lineage>
        <taxon>Bacteria</taxon>
        <taxon>Pseudomonadati</taxon>
        <taxon>Acidobacteriota</taxon>
        <taxon>Thermoanaerobaculia</taxon>
        <taxon>Thermoanaerobaculales</taxon>
        <taxon>Thermoanaerobaculaceae</taxon>
        <taxon>Thermoanaerobaculum</taxon>
    </lineage>
</organism>
<comment type="catalytic activity">
    <reaction evidence="1 20">
        <text>D-ribulose 5-phosphate = (2S)-2-hydroxy-3-oxobutyl phosphate + formate + H(+)</text>
        <dbReference type="Rhea" id="RHEA:18457"/>
        <dbReference type="ChEBI" id="CHEBI:15378"/>
        <dbReference type="ChEBI" id="CHEBI:15740"/>
        <dbReference type="ChEBI" id="CHEBI:58121"/>
        <dbReference type="ChEBI" id="CHEBI:58830"/>
        <dbReference type="EC" id="4.1.99.12"/>
    </reaction>
</comment>
<keyword evidence="17 20" id="KW-0511">Multifunctional enzyme</keyword>
<dbReference type="HAMAP" id="MF_00179">
    <property type="entry name" value="RibA"/>
    <property type="match status" value="1"/>
</dbReference>
<evidence type="ECO:0000256" key="8">
    <source>
        <dbReference type="ARBA" id="ARBA00022619"/>
    </source>
</evidence>
<feature type="binding site" evidence="20">
    <location>
        <position position="275"/>
    </location>
    <ligand>
        <name>Zn(2+)</name>
        <dbReference type="ChEBI" id="CHEBI:29105"/>
        <note>catalytic</note>
    </ligand>
</feature>
<dbReference type="EMBL" id="JMFG01000015">
    <property type="protein sequence ID" value="KDA54001.1"/>
    <property type="molecule type" value="Genomic_DNA"/>
</dbReference>
<dbReference type="Proteomes" id="UP000027284">
    <property type="component" value="Unassembled WGS sequence"/>
</dbReference>
<dbReference type="InterPro" id="IPR036144">
    <property type="entry name" value="RibA-like_sf"/>
</dbReference>
<feature type="active site" description="Nucleophile; for GTP cyclohydrolase activity" evidence="20">
    <location>
        <position position="338"/>
    </location>
</feature>
<evidence type="ECO:0000256" key="20">
    <source>
        <dbReference type="HAMAP-Rule" id="MF_01283"/>
    </source>
</evidence>
<feature type="site" description="Essential for DHBP synthase activity" evidence="20">
    <location>
        <position position="171"/>
    </location>
</feature>
<dbReference type="HAMAP" id="MF_01283">
    <property type="entry name" value="RibBA"/>
    <property type="match status" value="1"/>
</dbReference>
<sequence>MSRQPATDVFATVEEAAEEFRRGRFVIIVDDEERENEGDLAIAAEKVTPEAINFMATHARGLICVSLTEERCNELDLPLMVERNTSPHGTAFCVSVEARGKVTTGISAADRAATVQALIDPKTKPEDLIRPGHMFPLRAKPGGVLKRAGHTEASVDLARIAGLYPAAVICEIMDEDGSMARLPRLVELAREHGLKILTVRDLIAYRLRSERLVELVASPQLPTRFGEFRVYGFRSTVTNEEHLALVMGEISPEEPVLVRVHSQCLTGDVFGSARCDCGAQLEAAMARIAAEGKGVLLYLLQEGRGIGLFNKLKAYQLQDEGLDTVEANHRLGFGADQRDYGVGAQILRELGVRRMRLMTNNPSKYVALSGYGLEIVERIPLEVPPTPHSRKYLRAKKEKLGHILKMV</sequence>
<dbReference type="InterPro" id="IPR017945">
    <property type="entry name" value="DHBP_synth_RibB-like_a/b_dom"/>
</dbReference>
<feature type="binding site" evidence="20">
    <location>
        <position position="280"/>
    </location>
    <ligand>
        <name>GTP</name>
        <dbReference type="ChEBI" id="CHEBI:37565"/>
    </ligand>
</feature>
<keyword evidence="12 20" id="KW-0862">Zinc</keyword>
<feature type="binding site" evidence="20">
    <location>
        <position position="35"/>
    </location>
    <ligand>
        <name>Mg(2+)</name>
        <dbReference type="ChEBI" id="CHEBI:18420"/>
        <label>1</label>
    </ligand>
</feature>
<feature type="binding site" evidence="20">
    <location>
        <position position="364"/>
    </location>
    <ligand>
        <name>GTP</name>
        <dbReference type="ChEBI" id="CHEBI:37565"/>
    </ligand>
</feature>
<evidence type="ECO:0000256" key="17">
    <source>
        <dbReference type="ARBA" id="ARBA00023268"/>
    </source>
</evidence>
<keyword evidence="14 20" id="KW-0342">GTP-binding</keyword>
<comment type="caution">
    <text evidence="22">The sequence shown here is derived from an EMBL/GenBank/DDBJ whole genome shotgun (WGS) entry which is preliminary data.</text>
</comment>
<dbReference type="GO" id="GO:0009231">
    <property type="term" value="P:riboflavin biosynthetic process"/>
    <property type="evidence" value="ECO:0007669"/>
    <property type="project" value="UniProtKB-UniRule"/>
</dbReference>
<feature type="binding site" evidence="20">
    <location>
        <position position="171"/>
    </location>
    <ligand>
        <name>D-ribulose 5-phosphate</name>
        <dbReference type="ChEBI" id="CHEBI:58121"/>
    </ligand>
</feature>